<comment type="caution">
    <text evidence="3">The sequence shown here is derived from an EMBL/GenBank/DDBJ whole genome shotgun (WGS) entry which is preliminary data.</text>
</comment>
<dbReference type="Proteomes" id="UP001230504">
    <property type="component" value="Unassembled WGS sequence"/>
</dbReference>
<comment type="similarity">
    <text evidence="1">Belongs to the tpcK family.</text>
</comment>
<dbReference type="AlphaFoldDB" id="A0AAD8PN31"/>
<dbReference type="Gene3D" id="3.30.70.100">
    <property type="match status" value="1"/>
</dbReference>
<evidence type="ECO:0000259" key="2">
    <source>
        <dbReference type="Pfam" id="PF07110"/>
    </source>
</evidence>
<protein>
    <recommendedName>
        <fullName evidence="2">EthD domain-containing protein</fullName>
    </recommendedName>
</protein>
<dbReference type="GO" id="GO:0016491">
    <property type="term" value="F:oxidoreductase activity"/>
    <property type="evidence" value="ECO:0007669"/>
    <property type="project" value="InterPro"/>
</dbReference>
<organism evidence="3 4">
    <name type="scientific">Colletotrichum navitas</name>
    <dbReference type="NCBI Taxonomy" id="681940"/>
    <lineage>
        <taxon>Eukaryota</taxon>
        <taxon>Fungi</taxon>
        <taxon>Dikarya</taxon>
        <taxon>Ascomycota</taxon>
        <taxon>Pezizomycotina</taxon>
        <taxon>Sordariomycetes</taxon>
        <taxon>Hypocreomycetidae</taxon>
        <taxon>Glomerellales</taxon>
        <taxon>Glomerellaceae</taxon>
        <taxon>Colletotrichum</taxon>
        <taxon>Colletotrichum graminicola species complex</taxon>
    </lineage>
</organism>
<dbReference type="Pfam" id="PF07110">
    <property type="entry name" value="EthD"/>
    <property type="match status" value="1"/>
</dbReference>
<feature type="domain" description="EthD" evidence="2">
    <location>
        <begin position="43"/>
        <end position="140"/>
    </location>
</feature>
<evidence type="ECO:0000256" key="1">
    <source>
        <dbReference type="ARBA" id="ARBA00005986"/>
    </source>
</evidence>
<gene>
    <name evidence="3" type="ORF">LY79DRAFT_584214</name>
</gene>
<dbReference type="SUPFAM" id="SSF54909">
    <property type="entry name" value="Dimeric alpha+beta barrel"/>
    <property type="match status" value="1"/>
</dbReference>
<dbReference type="InterPro" id="IPR011008">
    <property type="entry name" value="Dimeric_a/b-barrel"/>
</dbReference>
<sequence>MRQLSDPALGSIRGQEGCVSGFSAFTRFYAGRAIKYTGEHYRKDGVSEEDFMRWFTTQFLPRAVPIIKKHNILRCAFQEADPKLGAALQADLDQMRPAWKVNDCDIILEYWFDDLESMESLLFDPQWTQTALKDWNDWLDVSRSTIRISYDTTFLEHGAIKNVTGLKRRSRCTARFD</sequence>
<dbReference type="EMBL" id="JAHLJV010000110">
    <property type="protein sequence ID" value="KAK1570173.1"/>
    <property type="molecule type" value="Genomic_DNA"/>
</dbReference>
<name>A0AAD8PN31_9PEZI</name>
<dbReference type="InterPro" id="IPR009799">
    <property type="entry name" value="EthD_dom"/>
</dbReference>
<dbReference type="GeneID" id="85444623"/>
<dbReference type="RefSeq" id="XP_060408328.1">
    <property type="nucleotide sequence ID" value="XM_060560383.1"/>
</dbReference>
<proteinExistence type="inferred from homology"/>
<reference evidence="3" key="1">
    <citation type="submission" date="2021-06" db="EMBL/GenBank/DDBJ databases">
        <title>Comparative genomics, transcriptomics and evolutionary studies reveal genomic signatures of adaptation to plant cell wall in hemibiotrophic fungi.</title>
        <authorList>
            <consortium name="DOE Joint Genome Institute"/>
            <person name="Baroncelli R."/>
            <person name="Diaz J.F."/>
            <person name="Benocci T."/>
            <person name="Peng M."/>
            <person name="Battaglia E."/>
            <person name="Haridas S."/>
            <person name="Andreopoulos W."/>
            <person name="Labutti K."/>
            <person name="Pangilinan J."/>
            <person name="Floch G.L."/>
            <person name="Makela M.R."/>
            <person name="Henrissat B."/>
            <person name="Grigoriev I.V."/>
            <person name="Crouch J.A."/>
            <person name="De Vries R.P."/>
            <person name="Sukno S.A."/>
            <person name="Thon M.R."/>
        </authorList>
    </citation>
    <scope>NUCLEOTIDE SEQUENCE</scope>
    <source>
        <strain evidence="3">CBS 125086</strain>
    </source>
</reference>
<accession>A0AAD8PN31</accession>
<keyword evidence="4" id="KW-1185">Reference proteome</keyword>
<evidence type="ECO:0000313" key="4">
    <source>
        <dbReference type="Proteomes" id="UP001230504"/>
    </source>
</evidence>
<evidence type="ECO:0000313" key="3">
    <source>
        <dbReference type="EMBL" id="KAK1570173.1"/>
    </source>
</evidence>